<comment type="caution">
    <text evidence="1">The sequence shown here is derived from an EMBL/GenBank/DDBJ whole genome shotgun (WGS) entry which is preliminary data.</text>
</comment>
<gene>
    <name evidence="1" type="ORF">N7603_03520</name>
</gene>
<organism evidence="1 2">
    <name type="scientific">Paracholeplasma vituli</name>
    <dbReference type="NCBI Taxonomy" id="69473"/>
    <lineage>
        <taxon>Bacteria</taxon>
        <taxon>Bacillati</taxon>
        <taxon>Mycoplasmatota</taxon>
        <taxon>Mollicutes</taxon>
        <taxon>Acholeplasmatales</taxon>
        <taxon>Acholeplasmataceae</taxon>
        <taxon>Paracholeplasma</taxon>
    </lineage>
</organism>
<dbReference type="EMBL" id="JAOEGN010000005">
    <property type="protein sequence ID" value="MCU0104719.1"/>
    <property type="molecule type" value="Genomic_DNA"/>
</dbReference>
<evidence type="ECO:0000313" key="2">
    <source>
        <dbReference type="Proteomes" id="UP001209076"/>
    </source>
</evidence>
<evidence type="ECO:0000313" key="1">
    <source>
        <dbReference type="EMBL" id="MCU0104719.1"/>
    </source>
</evidence>
<sequence>MSDYKKEIMKKARTARKSNELRVKLREFKKMQIDGQSVFFHGDIAIQSWFSNPKVDVTQKVFFVLLNLFTLESNRDISPEERINIQNTKLMELCNVISNPKKGNKKSPSTVQKALRYLTKMGVIEDRIYLAKGDRYSLKDGVQGLTNRRIILNLKRSKEFLRAIPGDEFFNQQDDRSRERRLIYRRPLSLVDHLSNQATSTQVNDINAKKNRNMFNQYLEKQLDVYNYFVVSDVEEIVSSYDDSGNLLGALYKLVQGDLIPPELMTLAS</sequence>
<keyword evidence="2" id="KW-1185">Reference proteome</keyword>
<dbReference type="Proteomes" id="UP001209076">
    <property type="component" value="Unassembled WGS sequence"/>
</dbReference>
<dbReference type="RefSeq" id="WP_262095968.1">
    <property type="nucleotide sequence ID" value="NZ_JAOEGN010000005.1"/>
</dbReference>
<reference evidence="2" key="1">
    <citation type="submission" date="2023-07" db="EMBL/GenBank/DDBJ databases">
        <title>Novel Mycoplasma species identified in domestic and wild animals.</title>
        <authorList>
            <person name="Volokhov D.V."/>
            <person name="Furtak V.A."/>
            <person name="Zagorodnyaya T.A."/>
        </authorList>
    </citation>
    <scope>NUCLEOTIDE SEQUENCE [LARGE SCALE GENOMIC DNA]</scope>
    <source>
        <strain evidence="2">92-19</strain>
    </source>
</reference>
<protein>
    <submittedName>
        <fullName evidence="1">Uncharacterized protein</fullName>
    </submittedName>
</protein>
<name>A0ABT2PWL7_9MOLU</name>
<proteinExistence type="predicted"/>
<accession>A0ABT2PWL7</accession>